<gene>
    <name evidence="1" type="ORF">VN93_2985</name>
</gene>
<keyword evidence="2" id="KW-1185">Reference proteome</keyword>
<proteinExistence type="predicted"/>
<evidence type="ECO:0000313" key="1">
    <source>
        <dbReference type="EMBL" id="KKW69418.1"/>
    </source>
</evidence>
<organism evidence="1 2">
    <name type="scientific">Lactococcus lactis subsp. cremoris</name>
    <name type="common">Streptococcus cremoris</name>
    <dbReference type="NCBI Taxonomy" id="1359"/>
    <lineage>
        <taxon>Bacteria</taxon>
        <taxon>Bacillati</taxon>
        <taxon>Bacillota</taxon>
        <taxon>Bacilli</taxon>
        <taxon>Lactobacillales</taxon>
        <taxon>Streptococcaceae</taxon>
        <taxon>Lactococcus</taxon>
    </lineage>
</organism>
<dbReference type="Proteomes" id="UP000034513">
    <property type="component" value="Unassembled WGS sequence"/>
</dbReference>
<protein>
    <submittedName>
        <fullName evidence="1">Uncharacterized protein</fullName>
    </submittedName>
</protein>
<evidence type="ECO:0000313" key="2">
    <source>
        <dbReference type="Proteomes" id="UP000034513"/>
    </source>
</evidence>
<dbReference type="EMBL" id="LAVW01000175">
    <property type="protein sequence ID" value="KKW69418.1"/>
    <property type="molecule type" value="Genomic_DNA"/>
</dbReference>
<reference evidence="1 2" key="1">
    <citation type="submission" date="2015-04" db="EMBL/GenBank/DDBJ databases">
        <title>Evaluation of non-dairy Lactococcus lactis with potential dairy applications reveals extensive phenotype-genotype disparity.</title>
        <authorList>
            <person name="Cavanagh D."/>
            <person name="Casey A."/>
            <person name="Altermann E."/>
            <person name="Cotter P."/>
            <person name="Fitzgerald G.F."/>
            <person name="McAuliffe O."/>
        </authorList>
    </citation>
    <scope>NUCLEOTIDE SEQUENCE [LARGE SCALE GENOMIC DNA]</scope>
    <source>
        <strain evidence="1 2">DPC6856</strain>
    </source>
</reference>
<name>A0ABR5EBW6_LACLC</name>
<sequence length="38" mass="4469">MATFEDIEINDMAKLARILNIDFEKIYLAMKQVSSENY</sequence>
<accession>A0ABR5EBW6</accession>
<comment type="caution">
    <text evidence="1">The sequence shown here is derived from an EMBL/GenBank/DDBJ whole genome shotgun (WGS) entry which is preliminary data.</text>
</comment>